<proteinExistence type="predicted"/>
<keyword evidence="1" id="KW-0472">Membrane</keyword>
<name>K2Q6G8_9HYPH</name>
<keyword evidence="1" id="KW-1133">Transmembrane helix</keyword>
<dbReference type="Proteomes" id="UP000007123">
    <property type="component" value="Unassembled WGS sequence"/>
</dbReference>
<dbReference type="PATRIC" id="fig|1156935.5.peg.664"/>
<feature type="transmembrane region" description="Helical" evidence="1">
    <location>
        <begin position="41"/>
        <end position="64"/>
    </location>
</feature>
<gene>
    <name evidence="2" type="ORF">QWE_03303</name>
</gene>
<evidence type="ECO:0000313" key="2">
    <source>
        <dbReference type="EMBL" id="EKF60785.1"/>
    </source>
</evidence>
<evidence type="ECO:0000256" key="1">
    <source>
        <dbReference type="SAM" id="Phobius"/>
    </source>
</evidence>
<dbReference type="STRING" id="1156935.QWE_03303"/>
<organism evidence="2 3">
    <name type="scientific">Agrobacterium albertimagni AOL15</name>
    <dbReference type="NCBI Taxonomy" id="1156935"/>
    <lineage>
        <taxon>Bacteria</taxon>
        <taxon>Pseudomonadati</taxon>
        <taxon>Pseudomonadota</taxon>
        <taxon>Alphaproteobacteria</taxon>
        <taxon>Hyphomicrobiales</taxon>
        <taxon>Rhizobiaceae</taxon>
        <taxon>Rhizobium/Agrobacterium group</taxon>
        <taxon>Agrobacterium</taxon>
    </lineage>
</organism>
<evidence type="ECO:0000313" key="3">
    <source>
        <dbReference type="Proteomes" id="UP000007123"/>
    </source>
</evidence>
<keyword evidence="1" id="KW-0812">Transmembrane</keyword>
<protein>
    <submittedName>
        <fullName evidence="2">Uncharacterized protein</fullName>
    </submittedName>
</protein>
<comment type="caution">
    <text evidence="2">The sequence shown here is derived from an EMBL/GenBank/DDBJ whole genome shotgun (WGS) entry which is preliminary data.</text>
</comment>
<dbReference type="AlphaFoldDB" id="K2Q6G8"/>
<reference evidence="2 3" key="1">
    <citation type="journal article" date="2012" name="J. Bacteriol.">
        <title>Draft Genome Sequence of Agrobacterium albertimagni Strain AOL15.</title>
        <authorList>
            <person name="Trimble W.L."/>
            <person name="Phung le T."/>
            <person name="Meyer F."/>
            <person name="Gilbert J.A."/>
            <person name="Silver S."/>
        </authorList>
    </citation>
    <scope>NUCLEOTIDE SEQUENCE [LARGE SCALE GENOMIC DNA]</scope>
    <source>
        <strain evidence="2 3">AOL15</strain>
    </source>
</reference>
<keyword evidence="3" id="KW-1185">Reference proteome</keyword>
<accession>K2Q6G8</accession>
<dbReference type="EMBL" id="ALJF01000003">
    <property type="protein sequence ID" value="EKF60785.1"/>
    <property type="molecule type" value="Genomic_DNA"/>
</dbReference>
<sequence>MMMKPEVSADPNSVNIDAQNRHVAQQAGLDQDLESQVPPRYGPFTVTTLGVILVLLMTVVVWILI</sequence>